<organism evidence="1">
    <name type="scientific">marine sediment metagenome</name>
    <dbReference type="NCBI Taxonomy" id="412755"/>
    <lineage>
        <taxon>unclassified sequences</taxon>
        <taxon>metagenomes</taxon>
        <taxon>ecological metagenomes</taxon>
    </lineage>
</organism>
<comment type="caution">
    <text evidence="1">The sequence shown here is derived from an EMBL/GenBank/DDBJ whole genome shotgun (WGS) entry which is preliminary data.</text>
</comment>
<protein>
    <submittedName>
        <fullName evidence="1">Uncharacterized protein</fullName>
    </submittedName>
</protein>
<feature type="non-terminal residue" evidence="1">
    <location>
        <position position="1"/>
    </location>
</feature>
<dbReference type="AlphaFoldDB" id="A0A0F9H6T5"/>
<evidence type="ECO:0000313" key="1">
    <source>
        <dbReference type="EMBL" id="KKM06745.1"/>
    </source>
</evidence>
<gene>
    <name evidence="1" type="ORF">LCGC14_1740890</name>
</gene>
<reference evidence="1" key="1">
    <citation type="journal article" date="2015" name="Nature">
        <title>Complex archaea that bridge the gap between prokaryotes and eukaryotes.</title>
        <authorList>
            <person name="Spang A."/>
            <person name="Saw J.H."/>
            <person name="Jorgensen S.L."/>
            <person name="Zaremba-Niedzwiedzka K."/>
            <person name="Martijn J."/>
            <person name="Lind A.E."/>
            <person name="van Eijk R."/>
            <person name="Schleper C."/>
            <person name="Guy L."/>
            <person name="Ettema T.J."/>
        </authorList>
    </citation>
    <scope>NUCLEOTIDE SEQUENCE</scope>
</reference>
<name>A0A0F9H6T5_9ZZZZ</name>
<proteinExistence type="predicted"/>
<accession>A0A0F9H6T5</accession>
<dbReference type="EMBL" id="LAZR01015922">
    <property type="protein sequence ID" value="KKM06745.1"/>
    <property type="molecule type" value="Genomic_DNA"/>
</dbReference>
<sequence length="762" mass="87458">FDWGKITPRTEEEEREIEEAQRKARERERIKREKLKYGGVTYEEYQRRIQAGWRFNPRGSVTGKGKWIKPSVSAIGDPGYEGAGGPAFGISEKEKYPEVVNYDKEVSKFMRSNEYQSMTPGDKLNFYKTTQNDRNKLKTDIDKKLADRTKAEAEADEDFPYKELLEVIKRVNTGQATSADLVTFLNYHDASETLKKDVMEEIAPPATAVETEEIATSKALREQKRKENELVDEWADEYPWLRLSDKKAGLFVGALEAKRRYDLDEDEQGFRQILDEGKSEFKQQQATTAQGNWATERQDKLDTLEVKKEQWTEEFGAERAQELVDNEMTTLDYLEKVRAAQSNETITKDRDLKNYEIAGIQEERANVVALHTMGWKDDEANRAAYEFMQTMDYNKAESARLAQQFGQTYQLSVQQETNAVRQFEQTLTKEYADLNVQIEKLGLAREIETRLAQTASFTAMMEIKKYGLAEAKQRLEGIKARKEWIFKDRAWQLDSAEAERAMFKTMSDIYNDAAKLGTEQAYKKALVTNMENMLKFKYDELAQKDTGVVVELSSDTTTTLSNMPEYQDSVIKAVKSAYNDKTGKFYEPSRTEYNEVSDFLFGAEEDDDREQIRLGVNLNTEDYIEQSMDTFGWSDELKGWCIKNRDDPTLWNTIIATGTANDSYISPEIEEAIKKPSWWQIDTGVGGAFRKIGETFKNWFTFTEPVAPGVEPTTRVTRTGNIATDAENILTQYGKEISRSDMRKYLSDMGHSEAEINSILGG</sequence>